<dbReference type="PROSITE" id="PS51000">
    <property type="entry name" value="HTH_DEOR_2"/>
    <property type="match status" value="1"/>
</dbReference>
<evidence type="ECO:0000259" key="4">
    <source>
        <dbReference type="PROSITE" id="PS50987"/>
    </source>
</evidence>
<dbReference type="Proteomes" id="UP000028875">
    <property type="component" value="Unassembled WGS sequence"/>
</dbReference>
<dbReference type="EMBL" id="CCDP010000001">
    <property type="protein sequence ID" value="CDQ38890.1"/>
    <property type="molecule type" value="Genomic_DNA"/>
</dbReference>
<dbReference type="InterPro" id="IPR037171">
    <property type="entry name" value="NagB/RpiA_transferase-like"/>
</dbReference>
<dbReference type="AlphaFoldDB" id="A0A024Q9K8"/>
<dbReference type="PROSITE" id="PS50987">
    <property type="entry name" value="HTH_ARSR_2"/>
    <property type="match status" value="1"/>
</dbReference>
<evidence type="ECO:0000256" key="2">
    <source>
        <dbReference type="ARBA" id="ARBA00023125"/>
    </source>
</evidence>
<keyword evidence="3" id="KW-0804">Transcription</keyword>
<dbReference type="SMART" id="SM00420">
    <property type="entry name" value="HTH_DEOR"/>
    <property type="match status" value="1"/>
</dbReference>
<dbReference type="GO" id="GO:0003677">
    <property type="term" value="F:DNA binding"/>
    <property type="evidence" value="ECO:0007669"/>
    <property type="project" value="UniProtKB-KW"/>
</dbReference>
<keyword evidence="1" id="KW-0805">Transcription regulation</keyword>
<proteinExistence type="predicted"/>
<dbReference type="InterPro" id="IPR036390">
    <property type="entry name" value="WH_DNA-bd_sf"/>
</dbReference>
<dbReference type="InterPro" id="IPR001845">
    <property type="entry name" value="HTH_ArsR_DNA-bd_dom"/>
</dbReference>
<dbReference type="STRING" id="1462526.BN990_01166"/>
<keyword evidence="7" id="KW-1185">Reference proteome</keyword>
<dbReference type="SMART" id="SM01134">
    <property type="entry name" value="DeoRC"/>
    <property type="match status" value="1"/>
</dbReference>
<dbReference type="GO" id="GO:0003700">
    <property type="term" value="F:DNA-binding transcription factor activity"/>
    <property type="evidence" value="ECO:0007669"/>
    <property type="project" value="InterPro"/>
</dbReference>
<evidence type="ECO:0000256" key="3">
    <source>
        <dbReference type="ARBA" id="ARBA00023163"/>
    </source>
</evidence>
<dbReference type="SUPFAM" id="SSF100950">
    <property type="entry name" value="NagB/RpiA/CoA transferase-like"/>
    <property type="match status" value="1"/>
</dbReference>
<reference evidence="6 7" key="1">
    <citation type="submission" date="2014-03" db="EMBL/GenBank/DDBJ databases">
        <authorList>
            <person name="Urmite Genomes U."/>
        </authorList>
    </citation>
    <scope>NUCLEOTIDE SEQUENCE [LARGE SCALE GENOMIC DNA]</scope>
    <source>
        <strain evidence="6 7">Vm-5</strain>
    </source>
</reference>
<dbReference type="InterPro" id="IPR050313">
    <property type="entry name" value="Carb_Metab_HTH_regulators"/>
</dbReference>
<dbReference type="InterPro" id="IPR001034">
    <property type="entry name" value="DeoR_HTH"/>
</dbReference>
<accession>A0A024Q9K8</accession>
<comment type="caution">
    <text evidence="6">The sequence shown here is derived from an EMBL/GenBank/DDBJ whole genome shotgun (WGS) entry which is preliminary data.</text>
</comment>
<feature type="domain" description="HTH arsR-type" evidence="4">
    <location>
        <begin position="1"/>
        <end position="96"/>
    </location>
</feature>
<name>A0A024Q9K8_9BACI</name>
<dbReference type="InterPro" id="IPR011991">
    <property type="entry name" value="ArsR-like_HTH"/>
</dbReference>
<dbReference type="Gene3D" id="3.40.50.1360">
    <property type="match status" value="1"/>
</dbReference>
<dbReference type="OrthoDB" id="9797223at2"/>
<evidence type="ECO:0000313" key="6">
    <source>
        <dbReference type="EMBL" id="CDQ38890.1"/>
    </source>
</evidence>
<protein>
    <submittedName>
        <fullName evidence="6">Glucitol operon repressor</fullName>
    </submittedName>
</protein>
<evidence type="ECO:0000313" key="7">
    <source>
        <dbReference type="Proteomes" id="UP000028875"/>
    </source>
</evidence>
<dbReference type="RefSeq" id="WP_038242871.1">
    <property type="nucleotide sequence ID" value="NZ_BNER01000003.1"/>
</dbReference>
<sequence>MKMFASERRSKIIDLLHERKRITVKEIASQIGVSEATLRTDLNKMENDGLLTRTHGGAVINEDKENDTSFNVRQKKNKKEKIQISKRALDLIEEKQCILLDASSTALELARLLNSTSLRLTVVTSGLQTAIELKDNPDITVILIGGVVTKKSTSIEGTLGIDILDYVNIDIMFTSANGFSLENGLEDFNLYEVQIKKEIVKRASKVIALVDSSKIGKSSSAVFAKFGQIDRLITDQPIESPFLNKLDAHHIDTIITNET</sequence>
<evidence type="ECO:0000259" key="5">
    <source>
        <dbReference type="PROSITE" id="PS51000"/>
    </source>
</evidence>
<feature type="domain" description="HTH deoR-type" evidence="5">
    <location>
        <begin position="5"/>
        <end position="60"/>
    </location>
</feature>
<dbReference type="InterPro" id="IPR014036">
    <property type="entry name" value="DeoR-like_C"/>
</dbReference>
<keyword evidence="2" id="KW-0238">DNA-binding</keyword>
<dbReference type="SUPFAM" id="SSF46785">
    <property type="entry name" value="Winged helix' DNA-binding domain"/>
    <property type="match status" value="1"/>
</dbReference>
<dbReference type="eggNOG" id="COG1349">
    <property type="taxonomic scope" value="Bacteria"/>
</dbReference>
<dbReference type="InterPro" id="IPR036388">
    <property type="entry name" value="WH-like_DNA-bd_sf"/>
</dbReference>
<reference evidence="7" key="2">
    <citation type="submission" date="2014-05" db="EMBL/GenBank/DDBJ databases">
        <title>Draft genome sequence of Virgibacillus massiliensis Vm-5.</title>
        <authorList>
            <person name="Khelaifia S."/>
            <person name="Croce O."/>
            <person name="Lagier J.C."/>
            <person name="Raoult D."/>
        </authorList>
    </citation>
    <scope>NUCLEOTIDE SEQUENCE [LARGE SCALE GENOMIC DNA]</scope>
    <source>
        <strain evidence="7">Vm-5</strain>
    </source>
</reference>
<evidence type="ECO:0000256" key="1">
    <source>
        <dbReference type="ARBA" id="ARBA00023015"/>
    </source>
</evidence>
<dbReference type="PANTHER" id="PTHR30363:SF44">
    <property type="entry name" value="AGA OPERON TRANSCRIPTIONAL REPRESSOR-RELATED"/>
    <property type="match status" value="1"/>
</dbReference>
<dbReference type="PRINTS" id="PR00037">
    <property type="entry name" value="HTHLACR"/>
</dbReference>
<dbReference type="PANTHER" id="PTHR30363">
    <property type="entry name" value="HTH-TYPE TRANSCRIPTIONAL REGULATOR SRLR-RELATED"/>
    <property type="match status" value="1"/>
</dbReference>
<dbReference type="Gene3D" id="1.10.10.10">
    <property type="entry name" value="Winged helix-like DNA-binding domain superfamily/Winged helix DNA-binding domain"/>
    <property type="match status" value="1"/>
</dbReference>
<dbReference type="Pfam" id="PF08220">
    <property type="entry name" value="HTH_DeoR"/>
    <property type="match status" value="1"/>
</dbReference>
<gene>
    <name evidence="6" type="primary">srlR_1</name>
    <name evidence="6" type="ORF">BN990_01166</name>
</gene>
<organism evidence="6 7">
    <name type="scientific">Virgibacillus massiliensis</name>
    <dbReference type="NCBI Taxonomy" id="1462526"/>
    <lineage>
        <taxon>Bacteria</taxon>
        <taxon>Bacillati</taxon>
        <taxon>Bacillota</taxon>
        <taxon>Bacilli</taxon>
        <taxon>Bacillales</taxon>
        <taxon>Bacillaceae</taxon>
        <taxon>Virgibacillus</taxon>
    </lineage>
</organism>
<dbReference type="Pfam" id="PF00455">
    <property type="entry name" value="DeoRC"/>
    <property type="match status" value="1"/>
</dbReference>
<dbReference type="CDD" id="cd00090">
    <property type="entry name" value="HTH_ARSR"/>
    <property type="match status" value="1"/>
</dbReference>